<accession>A0ABR2AG70</accession>
<comment type="caution">
    <text evidence="1">The sequence shown here is derived from an EMBL/GenBank/DDBJ whole genome shotgun (WGS) entry which is preliminary data.</text>
</comment>
<evidence type="ECO:0000313" key="1">
    <source>
        <dbReference type="EMBL" id="KAK8492010.1"/>
    </source>
</evidence>
<protein>
    <submittedName>
        <fullName evidence="1">Uncharacterized protein</fullName>
    </submittedName>
</protein>
<dbReference type="Proteomes" id="UP001396334">
    <property type="component" value="Unassembled WGS sequence"/>
</dbReference>
<name>A0ABR2AG70_9ROSI</name>
<dbReference type="EMBL" id="JBBPBN010000257">
    <property type="protein sequence ID" value="KAK8492010.1"/>
    <property type="molecule type" value="Genomic_DNA"/>
</dbReference>
<sequence>MGQGFLGWSKIARERPYYRRKARTKQGRKAPLLVTATETLDSVTDKEIELDETFPLQAQILTKTHDTDSKYKACPNILQQYKILDSKTRELVH</sequence>
<evidence type="ECO:0000313" key="2">
    <source>
        <dbReference type="Proteomes" id="UP001396334"/>
    </source>
</evidence>
<proteinExistence type="predicted"/>
<keyword evidence="2" id="KW-1185">Reference proteome</keyword>
<reference evidence="1 2" key="1">
    <citation type="journal article" date="2024" name="G3 (Bethesda)">
        <title>Genome assembly of Hibiscus sabdariffa L. provides insights into metabolisms of medicinal natural products.</title>
        <authorList>
            <person name="Kim T."/>
        </authorList>
    </citation>
    <scope>NUCLEOTIDE SEQUENCE [LARGE SCALE GENOMIC DNA]</scope>
    <source>
        <strain evidence="1">TK-2024</strain>
        <tissue evidence="1">Old leaves</tissue>
    </source>
</reference>
<gene>
    <name evidence="1" type="ORF">V6N11_014134</name>
</gene>
<organism evidence="1 2">
    <name type="scientific">Hibiscus sabdariffa</name>
    <name type="common">roselle</name>
    <dbReference type="NCBI Taxonomy" id="183260"/>
    <lineage>
        <taxon>Eukaryota</taxon>
        <taxon>Viridiplantae</taxon>
        <taxon>Streptophyta</taxon>
        <taxon>Embryophyta</taxon>
        <taxon>Tracheophyta</taxon>
        <taxon>Spermatophyta</taxon>
        <taxon>Magnoliopsida</taxon>
        <taxon>eudicotyledons</taxon>
        <taxon>Gunneridae</taxon>
        <taxon>Pentapetalae</taxon>
        <taxon>rosids</taxon>
        <taxon>malvids</taxon>
        <taxon>Malvales</taxon>
        <taxon>Malvaceae</taxon>
        <taxon>Malvoideae</taxon>
        <taxon>Hibiscus</taxon>
    </lineage>
</organism>